<feature type="compositionally biased region" description="Basic and acidic residues" evidence="1">
    <location>
        <begin position="173"/>
        <end position="182"/>
    </location>
</feature>
<gene>
    <name evidence="4" type="primary">spp27</name>
    <name evidence="4" type="ORF">AWC38_SpisGene2807</name>
</gene>
<organism evidence="4 5">
    <name type="scientific">Stylophora pistillata</name>
    <name type="common">Smooth cauliflower coral</name>
    <dbReference type="NCBI Taxonomy" id="50429"/>
    <lineage>
        <taxon>Eukaryota</taxon>
        <taxon>Metazoa</taxon>
        <taxon>Cnidaria</taxon>
        <taxon>Anthozoa</taxon>
        <taxon>Hexacorallia</taxon>
        <taxon>Scleractinia</taxon>
        <taxon>Astrocoeniina</taxon>
        <taxon>Pocilloporidae</taxon>
        <taxon>Stylophora</taxon>
    </lineage>
</organism>
<dbReference type="InterPro" id="IPR003121">
    <property type="entry name" value="SWIB_MDM2_domain"/>
</dbReference>
<comment type="caution">
    <text evidence="4">The sequence shown here is derived from an EMBL/GenBank/DDBJ whole genome shotgun (WGS) entry which is preliminary data.</text>
</comment>
<dbReference type="Gene3D" id="1.10.10.60">
    <property type="entry name" value="Homeodomain-like"/>
    <property type="match status" value="1"/>
</dbReference>
<feature type="compositionally biased region" description="Acidic residues" evidence="1">
    <location>
        <begin position="86"/>
        <end position="99"/>
    </location>
</feature>
<dbReference type="InterPro" id="IPR019835">
    <property type="entry name" value="SWIB_domain"/>
</dbReference>
<accession>A0A2B4SR18</accession>
<dbReference type="STRING" id="50429.A0A2B4SR18"/>
<dbReference type="Pfam" id="PF02201">
    <property type="entry name" value="SWIB"/>
    <property type="match status" value="1"/>
</dbReference>
<proteinExistence type="predicted"/>
<feature type="compositionally biased region" description="Basic and acidic residues" evidence="1">
    <location>
        <begin position="127"/>
        <end position="146"/>
    </location>
</feature>
<dbReference type="PROSITE" id="PS51925">
    <property type="entry name" value="SWIB_MDM2"/>
    <property type="match status" value="1"/>
</dbReference>
<sequence>MAAPSDAEIKSALADILRDGELSQLTSRIVRGQLEVKFGVSFLARKKEIDKMMMDMITSQEKSTEGEDDKEEESGTSEVNGVKQEQDDEEDEESSEDDEPSPKKRKQYNKKQSSESDEGSDDDGDDETHVLDDEELARKLHEDEKNKRSRKPPSGGSARRPVERRKPAKAKKPKESSGERRGFTKPLLLSPQLAEVVGEEKMARSDVVKKMWEIIKERKLEDPKNKRFTICDEQLQQVFGRKRILTFGMMKHLKRHFIEPAEIS</sequence>
<evidence type="ECO:0000313" key="4">
    <source>
        <dbReference type="EMBL" id="PFX32341.1"/>
    </source>
</evidence>
<dbReference type="InterPro" id="IPR036885">
    <property type="entry name" value="SWIB_MDM2_dom_sf"/>
</dbReference>
<evidence type="ECO:0000313" key="5">
    <source>
        <dbReference type="Proteomes" id="UP000225706"/>
    </source>
</evidence>
<dbReference type="Gene3D" id="1.10.245.10">
    <property type="entry name" value="SWIB/MDM2 domain"/>
    <property type="match status" value="1"/>
</dbReference>
<dbReference type="SUPFAM" id="SSF109715">
    <property type="entry name" value="DEK C-terminal domain"/>
    <property type="match status" value="1"/>
</dbReference>
<protein>
    <submittedName>
        <fullName evidence="4">Upstream activation factor subunit spp27</fullName>
    </submittedName>
</protein>
<dbReference type="EMBL" id="LSMT01000024">
    <property type="protein sequence ID" value="PFX32341.1"/>
    <property type="molecule type" value="Genomic_DNA"/>
</dbReference>
<dbReference type="PROSITE" id="PS51998">
    <property type="entry name" value="DEK_C"/>
    <property type="match status" value="1"/>
</dbReference>
<dbReference type="SUPFAM" id="SSF47592">
    <property type="entry name" value="SWIB/MDM2 domain"/>
    <property type="match status" value="1"/>
</dbReference>
<feature type="domain" description="DEK-C" evidence="3">
    <location>
        <begin position="3"/>
        <end position="58"/>
    </location>
</feature>
<reference evidence="5" key="1">
    <citation type="journal article" date="2017" name="bioRxiv">
        <title>Comparative analysis of the genomes of Stylophora pistillata and Acropora digitifera provides evidence for extensive differences between species of corals.</title>
        <authorList>
            <person name="Voolstra C.R."/>
            <person name="Li Y."/>
            <person name="Liew Y.J."/>
            <person name="Baumgarten S."/>
            <person name="Zoccola D."/>
            <person name="Flot J.-F."/>
            <person name="Tambutte S."/>
            <person name="Allemand D."/>
            <person name="Aranda M."/>
        </authorList>
    </citation>
    <scope>NUCLEOTIDE SEQUENCE [LARGE SCALE GENOMIC DNA]</scope>
</reference>
<feature type="region of interest" description="Disordered" evidence="1">
    <location>
        <begin position="54"/>
        <end position="186"/>
    </location>
</feature>
<feature type="compositionally biased region" description="Acidic residues" evidence="1">
    <location>
        <begin position="66"/>
        <end position="75"/>
    </location>
</feature>
<dbReference type="CDD" id="cd10567">
    <property type="entry name" value="SWIB-MDM2_like"/>
    <property type="match status" value="1"/>
</dbReference>
<feature type="domain" description="DM2" evidence="2">
    <location>
        <begin position="182"/>
        <end position="259"/>
    </location>
</feature>
<name>A0A2B4SR18_STYPI</name>
<dbReference type="AlphaFoldDB" id="A0A2B4SR18"/>
<evidence type="ECO:0000256" key="1">
    <source>
        <dbReference type="SAM" id="MobiDB-lite"/>
    </source>
</evidence>
<feature type="compositionally biased region" description="Acidic residues" evidence="1">
    <location>
        <begin position="115"/>
        <end position="126"/>
    </location>
</feature>
<evidence type="ECO:0000259" key="2">
    <source>
        <dbReference type="PROSITE" id="PS51925"/>
    </source>
</evidence>
<dbReference type="OrthoDB" id="10251073at2759"/>
<dbReference type="Pfam" id="PF08766">
    <property type="entry name" value="DEK_C"/>
    <property type="match status" value="1"/>
</dbReference>
<evidence type="ECO:0000259" key="3">
    <source>
        <dbReference type="PROSITE" id="PS51998"/>
    </source>
</evidence>
<dbReference type="SMART" id="SM00151">
    <property type="entry name" value="SWIB"/>
    <property type="match status" value="1"/>
</dbReference>
<dbReference type="Proteomes" id="UP000225706">
    <property type="component" value="Unassembled WGS sequence"/>
</dbReference>
<dbReference type="InterPro" id="IPR014876">
    <property type="entry name" value="DEK_C"/>
</dbReference>
<keyword evidence="5" id="KW-1185">Reference proteome</keyword>
<dbReference type="PANTHER" id="PTHR13844">
    <property type="entry name" value="SWI/SNF-RELATED MATRIX-ASSOCIATED ACTIN-DEPENDENT REGULATOR OF CHROMATIN SUBFAMILY D"/>
    <property type="match status" value="1"/>
</dbReference>